<dbReference type="SMART" id="SM01337">
    <property type="entry name" value="APC10"/>
    <property type="match status" value="1"/>
</dbReference>
<dbReference type="PANTHER" id="PTHR12936:SF0">
    <property type="entry name" value="ANAPHASE-PROMOTING COMPLEX SUBUNIT 10"/>
    <property type="match status" value="1"/>
</dbReference>
<dbReference type="GO" id="GO:0031145">
    <property type="term" value="P:anaphase-promoting complex-dependent catabolic process"/>
    <property type="evidence" value="ECO:0007669"/>
    <property type="project" value="InterPro"/>
</dbReference>
<comment type="similarity">
    <text evidence="1">Belongs to the APC10 family.</text>
</comment>
<dbReference type="InterPro" id="IPR008979">
    <property type="entry name" value="Galactose-bd-like_sf"/>
</dbReference>
<feature type="region of interest" description="Disordered" evidence="6">
    <location>
        <begin position="1"/>
        <end position="20"/>
    </location>
</feature>
<evidence type="ECO:0000256" key="4">
    <source>
        <dbReference type="ARBA" id="ARBA00022786"/>
    </source>
</evidence>
<evidence type="ECO:0000313" key="8">
    <source>
        <dbReference type="EMBL" id="OBZ72257.1"/>
    </source>
</evidence>
<keyword evidence="9" id="KW-1185">Reference proteome</keyword>
<keyword evidence="5" id="KW-0131">Cell cycle</keyword>
<reference evidence="8 9" key="1">
    <citation type="submission" date="2016-03" db="EMBL/GenBank/DDBJ databases">
        <title>Whole genome sequencing of Grifola frondosa 9006-11.</title>
        <authorList>
            <person name="Min B."/>
            <person name="Park H."/>
            <person name="Kim J.-G."/>
            <person name="Cho H."/>
            <person name="Oh Y.-L."/>
            <person name="Kong W.-S."/>
            <person name="Choi I.-G."/>
        </authorList>
    </citation>
    <scope>NUCLEOTIDE SEQUENCE [LARGE SCALE GENOMIC DNA]</scope>
    <source>
        <strain evidence="8 9">9006-11</strain>
    </source>
</reference>
<protein>
    <submittedName>
        <fullName evidence="8">Anaphase-promoting complex subunit 10</fullName>
    </submittedName>
</protein>
<dbReference type="STRING" id="5627.A0A1C7M6V7"/>
<evidence type="ECO:0000256" key="6">
    <source>
        <dbReference type="SAM" id="MobiDB-lite"/>
    </source>
</evidence>
<accession>A0A1C7M6V7</accession>
<evidence type="ECO:0000259" key="7">
    <source>
        <dbReference type="PROSITE" id="PS51284"/>
    </source>
</evidence>
<evidence type="ECO:0000256" key="5">
    <source>
        <dbReference type="ARBA" id="ARBA00023306"/>
    </source>
</evidence>
<dbReference type="EMBL" id="LUGG01000009">
    <property type="protein sequence ID" value="OBZ72257.1"/>
    <property type="molecule type" value="Genomic_DNA"/>
</dbReference>
<comment type="caution">
    <text evidence="8">The sequence shown here is derived from an EMBL/GenBank/DDBJ whole genome shotgun (WGS) entry which is preliminary data.</text>
</comment>
<keyword evidence="3" id="KW-0498">Mitosis</keyword>
<dbReference type="InterPro" id="IPR016901">
    <property type="entry name" value="APC10/Doc1"/>
</dbReference>
<dbReference type="GO" id="GO:0070979">
    <property type="term" value="P:protein K11-linked ubiquitination"/>
    <property type="evidence" value="ECO:0007669"/>
    <property type="project" value="TreeGrafter"/>
</dbReference>
<name>A0A1C7M6V7_GRIFR</name>
<dbReference type="PANTHER" id="PTHR12936">
    <property type="entry name" value="ANAPHASE-PROMOTING COMPLEX 10"/>
    <property type="match status" value="1"/>
</dbReference>
<feature type="domain" description="DOC" evidence="7">
    <location>
        <begin position="44"/>
        <end position="234"/>
    </location>
</feature>
<proteinExistence type="inferred from homology"/>
<evidence type="ECO:0000256" key="2">
    <source>
        <dbReference type="ARBA" id="ARBA00022618"/>
    </source>
</evidence>
<dbReference type="AlphaFoldDB" id="A0A1C7M6V7"/>
<keyword evidence="4" id="KW-0833">Ubl conjugation pathway</keyword>
<feature type="compositionally biased region" description="Basic and acidic residues" evidence="6">
    <location>
        <begin position="1"/>
        <end position="11"/>
    </location>
</feature>
<dbReference type="Gene3D" id="2.60.120.260">
    <property type="entry name" value="Galactose-binding domain-like"/>
    <property type="match status" value="1"/>
</dbReference>
<keyword evidence="2" id="KW-0132">Cell division</keyword>
<sequence length="235" mass="26182">FITDGECERGRPPSAGPRSTDAHYTNAYGWHSNYAHRYGWSSSASLFVSTRCSPLLGRKPPMLPWPDIGHIARWSVSSYKFGFGPDCLRDGDPDTFWHSDGPQPHYITIEFPRKVAIQKLSVYLSFPLDDSYTPATIAVRAGTGSADMQDVRAITLEKPDGWITFDVSGEPGEDGDGFKPLRVYVIQVVIVSNHMNGKDTHVRGLRVLGPIEDLSGEDDPFPFKSPAFKMYETIR</sequence>
<feature type="non-terminal residue" evidence="8">
    <location>
        <position position="1"/>
    </location>
</feature>
<evidence type="ECO:0000256" key="3">
    <source>
        <dbReference type="ARBA" id="ARBA00022776"/>
    </source>
</evidence>
<dbReference type="InterPro" id="IPR004939">
    <property type="entry name" value="APC_su10/DOC_dom"/>
</dbReference>
<evidence type="ECO:0000256" key="1">
    <source>
        <dbReference type="ARBA" id="ARBA00006762"/>
    </source>
</evidence>
<dbReference type="SUPFAM" id="SSF49785">
    <property type="entry name" value="Galactose-binding domain-like"/>
    <property type="match status" value="1"/>
</dbReference>
<dbReference type="CDD" id="cd08366">
    <property type="entry name" value="APC10"/>
    <property type="match status" value="1"/>
</dbReference>
<organism evidence="8 9">
    <name type="scientific">Grifola frondosa</name>
    <name type="common">Maitake</name>
    <name type="synonym">Polyporus frondosus</name>
    <dbReference type="NCBI Taxonomy" id="5627"/>
    <lineage>
        <taxon>Eukaryota</taxon>
        <taxon>Fungi</taxon>
        <taxon>Dikarya</taxon>
        <taxon>Basidiomycota</taxon>
        <taxon>Agaricomycotina</taxon>
        <taxon>Agaricomycetes</taxon>
        <taxon>Polyporales</taxon>
        <taxon>Grifolaceae</taxon>
        <taxon>Grifola</taxon>
    </lineage>
</organism>
<gene>
    <name evidence="8" type="primary">APC10</name>
    <name evidence="8" type="ORF">A0H81_07463</name>
</gene>
<evidence type="ECO:0000313" key="9">
    <source>
        <dbReference type="Proteomes" id="UP000092993"/>
    </source>
</evidence>
<dbReference type="PROSITE" id="PS51284">
    <property type="entry name" value="DOC"/>
    <property type="match status" value="1"/>
</dbReference>
<dbReference type="Pfam" id="PF03256">
    <property type="entry name" value="ANAPC10"/>
    <property type="match status" value="1"/>
</dbReference>
<dbReference type="GO" id="GO:0051301">
    <property type="term" value="P:cell division"/>
    <property type="evidence" value="ECO:0007669"/>
    <property type="project" value="UniProtKB-KW"/>
</dbReference>
<dbReference type="Proteomes" id="UP000092993">
    <property type="component" value="Unassembled WGS sequence"/>
</dbReference>
<dbReference type="OrthoDB" id="24948at2759"/>
<dbReference type="GO" id="GO:0005680">
    <property type="term" value="C:anaphase-promoting complex"/>
    <property type="evidence" value="ECO:0007669"/>
    <property type="project" value="InterPro"/>
</dbReference>